<dbReference type="Proteomes" id="UP000076502">
    <property type="component" value="Unassembled WGS sequence"/>
</dbReference>
<reference evidence="1 2" key="1">
    <citation type="submission" date="2015-07" db="EMBL/GenBank/DDBJ databases">
        <title>The genome of Dufourea novaeangliae.</title>
        <authorList>
            <person name="Pan H."/>
            <person name="Kapheim K."/>
        </authorList>
    </citation>
    <scope>NUCLEOTIDE SEQUENCE [LARGE SCALE GENOMIC DNA]</scope>
    <source>
        <strain evidence="1">0120121106</strain>
        <tissue evidence="1">Whole body</tissue>
    </source>
</reference>
<gene>
    <name evidence="1" type="ORF">WN55_03260</name>
</gene>
<organism evidence="1 2">
    <name type="scientific">Dufourea novaeangliae</name>
    <name type="common">Sweat bee</name>
    <dbReference type="NCBI Taxonomy" id="178035"/>
    <lineage>
        <taxon>Eukaryota</taxon>
        <taxon>Metazoa</taxon>
        <taxon>Ecdysozoa</taxon>
        <taxon>Arthropoda</taxon>
        <taxon>Hexapoda</taxon>
        <taxon>Insecta</taxon>
        <taxon>Pterygota</taxon>
        <taxon>Neoptera</taxon>
        <taxon>Endopterygota</taxon>
        <taxon>Hymenoptera</taxon>
        <taxon>Apocrita</taxon>
        <taxon>Aculeata</taxon>
        <taxon>Apoidea</taxon>
        <taxon>Anthophila</taxon>
        <taxon>Halictidae</taxon>
        <taxon>Rophitinae</taxon>
        <taxon>Dufourea</taxon>
    </lineage>
</organism>
<evidence type="ECO:0000313" key="2">
    <source>
        <dbReference type="Proteomes" id="UP000076502"/>
    </source>
</evidence>
<keyword evidence="2" id="KW-1185">Reference proteome</keyword>
<proteinExistence type="predicted"/>
<accession>A0A154NXP6</accession>
<dbReference type="Pfam" id="PF14223">
    <property type="entry name" value="Retrotran_gag_2"/>
    <property type="match status" value="1"/>
</dbReference>
<sequence>MDKLTSIYGKDTEQKKCALLQEFFNYSFAKGSDIGTHVSTHENLSYRLNVLDQTIDDTMLITKTLTTLPAEYKHFASAWDSTPLAERTLINLIARLQLEENRLKLEETAQENVAFKSSIRKCYKCNGFNHIAKFCKKESAERNQF</sequence>
<dbReference type="STRING" id="178035.A0A154NXP6"/>
<evidence type="ECO:0000313" key="1">
    <source>
        <dbReference type="EMBL" id="KZC04446.1"/>
    </source>
</evidence>
<evidence type="ECO:0008006" key="3">
    <source>
        <dbReference type="Google" id="ProtNLM"/>
    </source>
</evidence>
<dbReference type="EMBL" id="KQ434779">
    <property type="protein sequence ID" value="KZC04446.1"/>
    <property type="molecule type" value="Genomic_DNA"/>
</dbReference>
<dbReference type="AlphaFoldDB" id="A0A154NXP6"/>
<name>A0A154NXP6_DUFNO</name>
<protein>
    <recommendedName>
        <fullName evidence="3">CCHC-type domain-containing protein</fullName>
    </recommendedName>
</protein>